<keyword evidence="3" id="KW-1185">Reference proteome</keyword>
<feature type="domain" description="MPN635 N-terminal" evidence="1">
    <location>
        <begin position="155"/>
        <end position="246"/>
    </location>
</feature>
<proteinExistence type="predicted"/>
<dbReference type="GO" id="GO:0005524">
    <property type="term" value="F:ATP binding"/>
    <property type="evidence" value="ECO:0007669"/>
    <property type="project" value="UniProtKB-KW"/>
</dbReference>
<dbReference type="InterPro" id="IPR036890">
    <property type="entry name" value="HATPase_C_sf"/>
</dbReference>
<name>A0ABD5PJX3_9EURY</name>
<evidence type="ECO:0000259" key="1">
    <source>
        <dbReference type="Pfam" id="PF25856"/>
    </source>
</evidence>
<keyword evidence="2" id="KW-0547">Nucleotide-binding</keyword>
<protein>
    <submittedName>
        <fullName evidence="2">ATP-binding protein</fullName>
    </submittedName>
</protein>
<evidence type="ECO:0000313" key="3">
    <source>
        <dbReference type="Proteomes" id="UP001595898"/>
    </source>
</evidence>
<dbReference type="Proteomes" id="UP001595898">
    <property type="component" value="Unassembled WGS sequence"/>
</dbReference>
<dbReference type="InterPro" id="IPR058987">
    <property type="entry name" value="MPN635_N"/>
</dbReference>
<organism evidence="2 3">
    <name type="scientific">Halosolutus amylolyticus</name>
    <dbReference type="NCBI Taxonomy" id="2932267"/>
    <lineage>
        <taxon>Archaea</taxon>
        <taxon>Methanobacteriati</taxon>
        <taxon>Methanobacteriota</taxon>
        <taxon>Stenosarchaea group</taxon>
        <taxon>Halobacteria</taxon>
        <taxon>Halobacteriales</taxon>
        <taxon>Natrialbaceae</taxon>
        <taxon>Halosolutus</taxon>
    </lineage>
</organism>
<dbReference type="Gene3D" id="3.30.565.10">
    <property type="entry name" value="Histidine kinase-like ATPase, C-terminal domain"/>
    <property type="match status" value="1"/>
</dbReference>
<gene>
    <name evidence="2" type="ORF">ACFO5R_02615</name>
</gene>
<dbReference type="Pfam" id="PF25856">
    <property type="entry name" value="MPN635_N"/>
    <property type="match status" value="1"/>
</dbReference>
<dbReference type="AlphaFoldDB" id="A0ABD5PJX3"/>
<reference evidence="2 3" key="1">
    <citation type="journal article" date="2019" name="Int. J. Syst. Evol. Microbiol.">
        <title>The Global Catalogue of Microorganisms (GCM) 10K type strain sequencing project: providing services to taxonomists for standard genome sequencing and annotation.</title>
        <authorList>
            <consortium name="The Broad Institute Genomics Platform"/>
            <consortium name="The Broad Institute Genome Sequencing Center for Infectious Disease"/>
            <person name="Wu L."/>
            <person name="Ma J."/>
        </authorList>
    </citation>
    <scope>NUCLEOTIDE SEQUENCE [LARGE SCALE GENOMIC DNA]</scope>
    <source>
        <strain evidence="2 3">WLHS5</strain>
    </source>
</reference>
<evidence type="ECO:0000313" key="2">
    <source>
        <dbReference type="EMBL" id="MFC4540820.1"/>
    </source>
</evidence>
<comment type="caution">
    <text evidence="2">The sequence shown here is derived from an EMBL/GenBank/DDBJ whole genome shotgun (WGS) entry which is preliminary data.</text>
</comment>
<keyword evidence="2" id="KW-0067">ATP-binding</keyword>
<dbReference type="RefSeq" id="WP_250138980.1">
    <property type="nucleotide sequence ID" value="NZ_JALIQP010000001.1"/>
</dbReference>
<sequence length="465" mass="52500">MSVTTGKFDLNMEEVLEAWGPSDALREIIANALDEASLTGTTEPDLYEDDEGRWHVRDYGRGLQYEHFTQSENEEKLAKPDEVIGKFGVGLKDAIATFHRHGIDVTIHSAHNIFTVEEAPKHGFEEIETLHVDIQAPEEDIEGTDVVLAGISEESVKAAKENFIRYTDGELLESTRFGDVYRVPEGESASVYVTGLRVATEENFLFSYDITATTKKIRDALNRERSNVGRTAYTSRVKQILQACESGEVAQRLVDDLQRFTSGETHDELGWKPIQVHAVKVLNAKKDVVLATTDEQARHRDLLDHAENDGYQVVTIPDRIQPDVESETDTDGNEIRGVDLYSTEYEESFSFEFVDEDSMTDQELAVWELREPVFDIISCPPDYSVRVSETLRATDGDNTMGVHQPAEKQIVLRRSVLDDPEEFIGTLLHELAHTRTPFPDQTREFERVLSDFLGTVGYEAVHRTN</sequence>
<dbReference type="EMBL" id="JBHSFA010000002">
    <property type="protein sequence ID" value="MFC4540820.1"/>
    <property type="molecule type" value="Genomic_DNA"/>
</dbReference>
<accession>A0ABD5PJX3</accession>
<dbReference type="SUPFAM" id="SSF55874">
    <property type="entry name" value="ATPase domain of HSP90 chaperone/DNA topoisomerase II/histidine kinase"/>
    <property type="match status" value="1"/>
</dbReference>